<evidence type="ECO:0000256" key="7">
    <source>
        <dbReference type="SAM" id="Phobius"/>
    </source>
</evidence>
<keyword evidence="6" id="KW-0175">Coiled coil</keyword>
<dbReference type="Pfam" id="PF25940">
    <property type="entry name" value="LcnD_C"/>
    <property type="match status" value="1"/>
</dbReference>
<accession>A0AAW9K490</accession>
<dbReference type="GO" id="GO:0016020">
    <property type="term" value="C:membrane"/>
    <property type="evidence" value="ECO:0007669"/>
    <property type="project" value="UniProtKB-SubCell"/>
</dbReference>
<comment type="similarity">
    <text evidence="2">Belongs to the membrane fusion protein (MFP) (TC 8.A.1) family.</text>
</comment>
<evidence type="ECO:0000256" key="5">
    <source>
        <dbReference type="ARBA" id="ARBA00023136"/>
    </source>
</evidence>
<feature type="domain" description="LcnD-like barrel-sandwich hybrid" evidence="9">
    <location>
        <begin position="59"/>
        <end position="222"/>
    </location>
</feature>
<keyword evidence="4 7" id="KW-1133">Transmembrane helix</keyword>
<feature type="transmembrane region" description="Helical" evidence="7">
    <location>
        <begin position="20"/>
        <end position="41"/>
    </location>
</feature>
<feature type="domain" description="LcnD-like long helical bundle" evidence="8">
    <location>
        <begin position="98"/>
        <end position="185"/>
    </location>
</feature>
<dbReference type="PANTHER" id="PTHR30386">
    <property type="entry name" value="MEMBRANE FUSION SUBUNIT OF EMRAB-TOLC MULTIDRUG EFFLUX PUMP"/>
    <property type="match status" value="1"/>
</dbReference>
<dbReference type="Pfam" id="PF25935">
    <property type="entry name" value="BSH_LcnD"/>
    <property type="match status" value="1"/>
</dbReference>
<evidence type="ECO:0000259" key="8">
    <source>
        <dbReference type="Pfam" id="PF25887"/>
    </source>
</evidence>
<reference evidence="11" key="1">
    <citation type="submission" date="2023-08" db="EMBL/GenBank/DDBJ databases">
        <title>Genomic characterization of piscicolin 126 produced by Carnobacterium maltaromaticum CM22 strain isolated from salmon (Salmo salar).</title>
        <authorList>
            <person name="Gonzalez-Gragera E."/>
            <person name="Garcia-Lopez J.D."/>
            <person name="Teso-Perez C."/>
            <person name="Gimenez-Hernandez I."/>
            <person name="Peralta-Sanchez J.M."/>
            <person name="Valdivia E."/>
            <person name="Montalban-Lopez M."/>
            <person name="Martin-Platero A.M."/>
            <person name="Banos A."/>
            <person name="Martinez-Bueno M."/>
        </authorList>
    </citation>
    <scope>NUCLEOTIDE SEQUENCE</scope>
    <source>
        <strain evidence="11">CM22</strain>
    </source>
</reference>
<dbReference type="EMBL" id="JAVBVO010000001">
    <property type="protein sequence ID" value="MDZ5757153.1"/>
    <property type="molecule type" value="Genomic_DNA"/>
</dbReference>
<keyword evidence="3 7" id="KW-0812">Transmembrane</keyword>
<dbReference type="Proteomes" id="UP001290462">
    <property type="component" value="Unassembled WGS sequence"/>
</dbReference>
<dbReference type="Gene3D" id="2.40.30.170">
    <property type="match status" value="1"/>
</dbReference>
<dbReference type="Pfam" id="PF25887">
    <property type="entry name" value="HB_LcnD"/>
    <property type="match status" value="1"/>
</dbReference>
<feature type="domain" description="LcnD-like C-terminal" evidence="10">
    <location>
        <begin position="226"/>
        <end position="312"/>
    </location>
</feature>
<protein>
    <submittedName>
        <fullName evidence="11">HlyD family efflux transporter periplasmic adaptor subunit</fullName>
    </submittedName>
</protein>
<evidence type="ECO:0000256" key="3">
    <source>
        <dbReference type="ARBA" id="ARBA00022692"/>
    </source>
</evidence>
<sequence>MNINNWRDHSSVYSQQHQKFYRWVLYPVILFLLLGSLFLFFAKKEVVVRVSAQLTATKIDKLQVPLEANIKVNNLKENKEVKKGEVLVTFDTSILQNEKEQFEQENTSLEEQKKAAQLFIESIAKEQNLFEDDDEFGYSNQLKSLLLEKETQNTEQVLATTKQKIAVLIETQKKNNYTLKNITEQLVRGTLKSPSTGIVHLNEEVTGQIDVSKGTVLAEIYPKQKESQLMFTALLPADEVTRIKAGMGVHFKLDKKGVASQTIEGTLKEISETSITTEQGTFYTIKGTLQPSKYFNNRYGMTGEVSLIIGKKTYWQQIKDTLLNQE</sequence>
<comment type="subcellular location">
    <subcellularLocation>
        <location evidence="1">Membrane</location>
        <topology evidence="1">Single-pass membrane protein</topology>
    </subcellularLocation>
</comment>
<dbReference type="InterPro" id="IPR058794">
    <property type="entry name" value="HB_LcnD"/>
</dbReference>
<name>A0AAW9K490_CARML</name>
<organism evidence="11 12">
    <name type="scientific">Carnobacterium maltaromaticum</name>
    <name type="common">Carnobacterium piscicola</name>
    <dbReference type="NCBI Taxonomy" id="2751"/>
    <lineage>
        <taxon>Bacteria</taxon>
        <taxon>Bacillati</taxon>
        <taxon>Bacillota</taxon>
        <taxon>Bacilli</taxon>
        <taxon>Lactobacillales</taxon>
        <taxon>Carnobacteriaceae</taxon>
        <taxon>Carnobacterium</taxon>
    </lineage>
</organism>
<dbReference type="PANTHER" id="PTHR30386:SF26">
    <property type="entry name" value="TRANSPORT PROTEIN COMB"/>
    <property type="match status" value="1"/>
</dbReference>
<gene>
    <name evidence="11" type="ORF">RAK27_00615</name>
</gene>
<evidence type="ECO:0000259" key="9">
    <source>
        <dbReference type="Pfam" id="PF25935"/>
    </source>
</evidence>
<dbReference type="AlphaFoldDB" id="A0AAW9K490"/>
<evidence type="ECO:0000256" key="4">
    <source>
        <dbReference type="ARBA" id="ARBA00022989"/>
    </source>
</evidence>
<dbReference type="RefSeq" id="WP_194320562.1">
    <property type="nucleotide sequence ID" value="NZ_JAVBVO010000001.1"/>
</dbReference>
<evidence type="ECO:0000259" key="10">
    <source>
        <dbReference type="Pfam" id="PF25940"/>
    </source>
</evidence>
<evidence type="ECO:0000313" key="11">
    <source>
        <dbReference type="EMBL" id="MDZ5757153.1"/>
    </source>
</evidence>
<proteinExistence type="inferred from homology"/>
<evidence type="ECO:0000313" key="12">
    <source>
        <dbReference type="Proteomes" id="UP001290462"/>
    </source>
</evidence>
<evidence type="ECO:0000256" key="6">
    <source>
        <dbReference type="SAM" id="Coils"/>
    </source>
</evidence>
<dbReference type="InterPro" id="IPR058795">
    <property type="entry name" value="LcnD_C"/>
</dbReference>
<evidence type="ECO:0000256" key="1">
    <source>
        <dbReference type="ARBA" id="ARBA00004167"/>
    </source>
</evidence>
<dbReference type="InterPro" id="IPR058786">
    <property type="entry name" value="BSH_LcnD"/>
</dbReference>
<dbReference type="InterPro" id="IPR050739">
    <property type="entry name" value="MFP"/>
</dbReference>
<feature type="coiled-coil region" evidence="6">
    <location>
        <begin position="92"/>
        <end position="119"/>
    </location>
</feature>
<keyword evidence="5 7" id="KW-0472">Membrane</keyword>
<evidence type="ECO:0000256" key="2">
    <source>
        <dbReference type="ARBA" id="ARBA00009477"/>
    </source>
</evidence>
<comment type="caution">
    <text evidence="11">The sequence shown here is derived from an EMBL/GenBank/DDBJ whole genome shotgun (WGS) entry which is preliminary data.</text>
</comment>